<feature type="domain" description="HTH lysR-type" evidence="5">
    <location>
        <begin position="1"/>
        <end position="58"/>
    </location>
</feature>
<keyword evidence="4" id="KW-0804">Transcription</keyword>
<evidence type="ECO:0000256" key="1">
    <source>
        <dbReference type="ARBA" id="ARBA00009437"/>
    </source>
</evidence>
<sequence length="295" mass="31838">MTLEQLRGFVAVAEELHFGRAAARLQMTQPPLSRQIQKLERTIGAQLLARSHRDVTLTAAGDAFLPQARHILALADIAPDQARRAARGDAGVIRLGFTATAAIGVLGTILRAMDEGLPDVEVILHEWVSSRQLENLRDGRLDIALTRTVPHDPTLRSRVVHQESLLLALGTHDPLATASEVTPADLEGHTVIGYSPTDAAYFENLTSAVLATVNTRRQEQLSQVHSILALVAAGRGAAVVPRSASQLHPDGVTFRELAGWRSPVVQLHAVWRDASTNPALHPALNLLPTPARLPD</sequence>
<keyword evidence="7" id="KW-1185">Reference proteome</keyword>
<dbReference type="GO" id="GO:0003700">
    <property type="term" value="F:DNA-binding transcription factor activity"/>
    <property type="evidence" value="ECO:0007669"/>
    <property type="project" value="InterPro"/>
</dbReference>
<evidence type="ECO:0000256" key="3">
    <source>
        <dbReference type="ARBA" id="ARBA00023125"/>
    </source>
</evidence>
<comment type="similarity">
    <text evidence="1">Belongs to the LysR transcriptional regulatory family.</text>
</comment>
<evidence type="ECO:0000259" key="5">
    <source>
        <dbReference type="PROSITE" id="PS50931"/>
    </source>
</evidence>
<accession>A0A1H5N2V3</accession>
<name>A0A1H5N2V3_9MICO</name>
<evidence type="ECO:0000256" key="2">
    <source>
        <dbReference type="ARBA" id="ARBA00023015"/>
    </source>
</evidence>
<dbReference type="PANTHER" id="PTHR30346">
    <property type="entry name" value="TRANSCRIPTIONAL DUAL REGULATOR HCAR-RELATED"/>
    <property type="match status" value="1"/>
</dbReference>
<dbReference type="PROSITE" id="PS50931">
    <property type="entry name" value="HTH_LYSR"/>
    <property type="match status" value="1"/>
</dbReference>
<dbReference type="SUPFAM" id="SSF53850">
    <property type="entry name" value="Periplasmic binding protein-like II"/>
    <property type="match status" value="1"/>
</dbReference>
<dbReference type="Proteomes" id="UP000199220">
    <property type="component" value="Unassembled WGS sequence"/>
</dbReference>
<evidence type="ECO:0000313" key="6">
    <source>
        <dbReference type="EMBL" id="SEE95267.1"/>
    </source>
</evidence>
<gene>
    <name evidence="6" type="ORF">SAMN04488554_3831</name>
</gene>
<reference evidence="7" key="1">
    <citation type="submission" date="2016-10" db="EMBL/GenBank/DDBJ databases">
        <authorList>
            <person name="Varghese N."/>
            <person name="Submissions S."/>
        </authorList>
    </citation>
    <scope>NUCLEOTIDE SEQUENCE [LARGE SCALE GENOMIC DNA]</scope>
    <source>
        <strain evidence="7">DSM 21368</strain>
    </source>
</reference>
<dbReference type="Gene3D" id="3.40.190.10">
    <property type="entry name" value="Periplasmic binding protein-like II"/>
    <property type="match status" value="2"/>
</dbReference>
<dbReference type="Gene3D" id="1.10.10.10">
    <property type="entry name" value="Winged helix-like DNA-binding domain superfamily/Winged helix DNA-binding domain"/>
    <property type="match status" value="1"/>
</dbReference>
<dbReference type="PANTHER" id="PTHR30346:SF0">
    <property type="entry name" value="HCA OPERON TRANSCRIPTIONAL ACTIVATOR HCAR"/>
    <property type="match status" value="1"/>
</dbReference>
<dbReference type="STRING" id="648782.SAMN04488554_3831"/>
<dbReference type="GO" id="GO:0003677">
    <property type="term" value="F:DNA binding"/>
    <property type="evidence" value="ECO:0007669"/>
    <property type="project" value="UniProtKB-KW"/>
</dbReference>
<dbReference type="Pfam" id="PF00126">
    <property type="entry name" value="HTH_1"/>
    <property type="match status" value="1"/>
</dbReference>
<proteinExistence type="inferred from homology"/>
<dbReference type="Pfam" id="PF03466">
    <property type="entry name" value="LysR_substrate"/>
    <property type="match status" value="1"/>
</dbReference>
<evidence type="ECO:0000256" key="4">
    <source>
        <dbReference type="ARBA" id="ARBA00023163"/>
    </source>
</evidence>
<keyword evidence="2" id="KW-0805">Transcription regulation</keyword>
<dbReference type="InterPro" id="IPR036388">
    <property type="entry name" value="WH-like_DNA-bd_sf"/>
</dbReference>
<evidence type="ECO:0000313" key="7">
    <source>
        <dbReference type="Proteomes" id="UP000199220"/>
    </source>
</evidence>
<dbReference type="InterPro" id="IPR000847">
    <property type="entry name" value="LysR_HTH_N"/>
</dbReference>
<dbReference type="InterPro" id="IPR036390">
    <property type="entry name" value="WH_DNA-bd_sf"/>
</dbReference>
<dbReference type="AlphaFoldDB" id="A0A1H5N2V3"/>
<keyword evidence="3 6" id="KW-0238">DNA-binding</keyword>
<dbReference type="InterPro" id="IPR005119">
    <property type="entry name" value="LysR_subst-bd"/>
</dbReference>
<dbReference type="GO" id="GO:0032993">
    <property type="term" value="C:protein-DNA complex"/>
    <property type="evidence" value="ECO:0007669"/>
    <property type="project" value="TreeGrafter"/>
</dbReference>
<dbReference type="SUPFAM" id="SSF46785">
    <property type="entry name" value="Winged helix' DNA-binding domain"/>
    <property type="match status" value="1"/>
</dbReference>
<dbReference type="FunFam" id="1.10.10.10:FF:000001">
    <property type="entry name" value="LysR family transcriptional regulator"/>
    <property type="match status" value="1"/>
</dbReference>
<dbReference type="PRINTS" id="PR00039">
    <property type="entry name" value="HTHLYSR"/>
</dbReference>
<protein>
    <submittedName>
        <fullName evidence="6">DNA-binding transcriptional regulator, LysR family</fullName>
    </submittedName>
</protein>
<organism evidence="6 7">
    <name type="scientific">Ruania alba</name>
    <dbReference type="NCBI Taxonomy" id="648782"/>
    <lineage>
        <taxon>Bacteria</taxon>
        <taxon>Bacillati</taxon>
        <taxon>Actinomycetota</taxon>
        <taxon>Actinomycetes</taxon>
        <taxon>Micrococcales</taxon>
        <taxon>Ruaniaceae</taxon>
        <taxon>Ruania</taxon>
    </lineage>
</organism>
<dbReference type="EMBL" id="FNTX01000002">
    <property type="protein sequence ID" value="SEE95267.1"/>
    <property type="molecule type" value="Genomic_DNA"/>
</dbReference>